<dbReference type="Proteomes" id="UP001597508">
    <property type="component" value="Unassembled WGS sequence"/>
</dbReference>
<evidence type="ECO:0000313" key="1">
    <source>
        <dbReference type="EMBL" id="MFD2565928.1"/>
    </source>
</evidence>
<gene>
    <name evidence="1" type="ORF">ACFSRZ_01015</name>
</gene>
<reference evidence="2" key="1">
    <citation type="journal article" date="2019" name="Int. J. Syst. Evol. Microbiol.">
        <title>The Global Catalogue of Microorganisms (GCM) 10K type strain sequencing project: providing services to taxonomists for standard genome sequencing and annotation.</title>
        <authorList>
            <consortium name="The Broad Institute Genomics Platform"/>
            <consortium name="The Broad Institute Genome Sequencing Center for Infectious Disease"/>
            <person name="Wu L."/>
            <person name="Ma J."/>
        </authorList>
    </citation>
    <scope>NUCLEOTIDE SEQUENCE [LARGE SCALE GENOMIC DNA]</scope>
    <source>
        <strain evidence="2">KCTC 52127</strain>
    </source>
</reference>
<organism evidence="1 2">
    <name type="scientific">Pseudotenacibaculum haliotis</name>
    <dbReference type="NCBI Taxonomy" id="1862138"/>
    <lineage>
        <taxon>Bacteria</taxon>
        <taxon>Pseudomonadati</taxon>
        <taxon>Bacteroidota</taxon>
        <taxon>Flavobacteriia</taxon>
        <taxon>Flavobacteriales</taxon>
        <taxon>Flavobacteriaceae</taxon>
        <taxon>Pseudotenacibaculum</taxon>
    </lineage>
</organism>
<sequence>MRLIQTILCLFITSFSYSQTNIVESSKHGLKNGVVSAKTYNYYPDSQKLNRITHATYKNGNITSLEEDYIHLDMKHLYTFSYLKDEKELLIDYKHFYKGTKNIDSTTLYQRVDFHGFHFYYPKYNLKQASYQLSNNLEITYTLDEQEYFTQLIFNKDSTITEQNQFEDFKRQTFNQKGWVTSKKYSNTYRTDYYYNDQGQLITDSFHDKLMNRNRIPAINTNYYYEYDSRGNWVKQVIITPQPYKKKDVLWVRFVSRQLVYKDGLLSGKVDYDEKFVEKTMLKHRSKKRKI</sequence>
<accession>A0ABW5LM53</accession>
<keyword evidence="2" id="KW-1185">Reference proteome</keyword>
<proteinExistence type="predicted"/>
<name>A0ABW5LM53_9FLAO</name>
<evidence type="ECO:0000313" key="2">
    <source>
        <dbReference type="Proteomes" id="UP001597508"/>
    </source>
</evidence>
<evidence type="ECO:0008006" key="3">
    <source>
        <dbReference type="Google" id="ProtNLM"/>
    </source>
</evidence>
<protein>
    <recommendedName>
        <fullName evidence="3">YD repeat-containing protein</fullName>
    </recommendedName>
</protein>
<comment type="caution">
    <text evidence="1">The sequence shown here is derived from an EMBL/GenBank/DDBJ whole genome shotgun (WGS) entry which is preliminary data.</text>
</comment>
<dbReference type="RefSeq" id="WP_379664653.1">
    <property type="nucleotide sequence ID" value="NZ_JBHULH010000001.1"/>
</dbReference>
<dbReference type="EMBL" id="JBHULH010000001">
    <property type="protein sequence ID" value="MFD2565928.1"/>
    <property type="molecule type" value="Genomic_DNA"/>
</dbReference>